<evidence type="ECO:0000259" key="1">
    <source>
        <dbReference type="Pfam" id="PF13175"/>
    </source>
</evidence>
<dbReference type="EMBL" id="SNRY01000271">
    <property type="protein sequence ID" value="KAA6343426.1"/>
    <property type="molecule type" value="Genomic_DNA"/>
</dbReference>
<dbReference type="InterPro" id="IPR027417">
    <property type="entry name" value="P-loop_NTPase"/>
</dbReference>
<dbReference type="Pfam" id="PF13175">
    <property type="entry name" value="AAA_15"/>
    <property type="match status" value="1"/>
</dbReference>
<dbReference type="AlphaFoldDB" id="A0A5J4SBF6"/>
<dbReference type="Gene3D" id="3.40.50.300">
    <property type="entry name" value="P-loop containing nucleotide triphosphate hydrolases"/>
    <property type="match status" value="1"/>
</dbReference>
<evidence type="ECO:0000313" key="2">
    <source>
        <dbReference type="EMBL" id="KAA6343426.1"/>
    </source>
</evidence>
<gene>
    <name evidence="2" type="ORF">EZS27_008908</name>
</gene>
<protein>
    <submittedName>
        <fullName evidence="2">DNA replication and repair protein RecF</fullName>
    </submittedName>
</protein>
<comment type="caution">
    <text evidence="2">The sequence shown here is derived from an EMBL/GenBank/DDBJ whole genome shotgun (WGS) entry which is preliminary data.</text>
</comment>
<accession>A0A5J4SBF6</accession>
<reference evidence="2" key="1">
    <citation type="submission" date="2019-03" db="EMBL/GenBank/DDBJ databases">
        <title>Single cell metagenomics reveals metabolic interactions within the superorganism composed of flagellate Streblomastix strix and complex community of Bacteroidetes bacteria on its surface.</title>
        <authorList>
            <person name="Treitli S.C."/>
            <person name="Kolisko M."/>
            <person name="Husnik F."/>
            <person name="Keeling P."/>
            <person name="Hampl V."/>
        </authorList>
    </citation>
    <scope>NUCLEOTIDE SEQUENCE</scope>
    <source>
        <strain evidence="2">STM</strain>
    </source>
</reference>
<dbReference type="InterPro" id="IPR041685">
    <property type="entry name" value="AAA_GajA/Old/RecF-like"/>
</dbReference>
<organism evidence="2">
    <name type="scientific">termite gut metagenome</name>
    <dbReference type="NCBI Taxonomy" id="433724"/>
    <lineage>
        <taxon>unclassified sequences</taxon>
        <taxon>metagenomes</taxon>
        <taxon>organismal metagenomes</taxon>
    </lineage>
</organism>
<name>A0A5J4SBF6_9ZZZZ</name>
<proteinExistence type="predicted"/>
<sequence>MRIDEVYIEDYKNLKHFWIDFDEKEMKTVLLGQNATGKSNFLEALILIFKFLDLSNETKRRIPSFNYHIIYRNQIEFRNSNSLFPL</sequence>
<feature type="domain" description="Endonuclease GajA/Old nuclease/RecF-like AAA" evidence="1">
    <location>
        <begin position="1"/>
        <end position="60"/>
    </location>
</feature>
<dbReference type="SUPFAM" id="SSF52540">
    <property type="entry name" value="P-loop containing nucleoside triphosphate hydrolases"/>
    <property type="match status" value="1"/>
</dbReference>